<evidence type="ECO:0000256" key="7">
    <source>
        <dbReference type="ARBA" id="ARBA00022842"/>
    </source>
</evidence>
<feature type="binding site" evidence="10">
    <location>
        <position position="250"/>
    </location>
    <ligand>
        <name>K(+)</name>
        <dbReference type="ChEBI" id="CHEBI:29103"/>
    </ligand>
</feature>
<evidence type="ECO:0000313" key="13">
    <source>
        <dbReference type="EMBL" id="PVX50803.1"/>
    </source>
</evidence>
<feature type="binding site" evidence="10">
    <location>
        <position position="460"/>
    </location>
    <ligand>
        <name>(6S)-5-formyl-5,6,7,8-tetrahydrofolate</name>
        <dbReference type="ChEBI" id="CHEBI:57457"/>
    </ligand>
</feature>
<dbReference type="GO" id="GO:0030488">
    <property type="term" value="P:tRNA methylation"/>
    <property type="evidence" value="ECO:0007669"/>
    <property type="project" value="TreeGrafter"/>
</dbReference>
<dbReference type="Pfam" id="PF10396">
    <property type="entry name" value="TrmE_N"/>
    <property type="match status" value="1"/>
</dbReference>
<dbReference type="InterPro" id="IPR025867">
    <property type="entry name" value="MnmE_helical"/>
</dbReference>
<dbReference type="InterPro" id="IPR027417">
    <property type="entry name" value="P-loop_NTPase"/>
</dbReference>
<comment type="subunit">
    <text evidence="10">Homodimer. Heterotetramer of two MnmE and two MnmG subunits.</text>
</comment>
<dbReference type="HAMAP" id="MF_00379">
    <property type="entry name" value="GTPase_MnmE"/>
    <property type="match status" value="1"/>
</dbReference>
<reference evidence="13 14" key="1">
    <citation type="submission" date="2018-05" db="EMBL/GenBank/DDBJ databases">
        <title>Genomic Encyclopedia of Type Strains, Phase IV (KMG-IV): sequencing the most valuable type-strain genomes for metagenomic binning, comparative biology and taxonomic classification.</title>
        <authorList>
            <person name="Goeker M."/>
        </authorList>
    </citation>
    <scope>NUCLEOTIDE SEQUENCE [LARGE SCALE GENOMIC DNA]</scope>
    <source>
        <strain evidence="13 14">DSM 28579</strain>
    </source>
</reference>
<organism evidence="13 14">
    <name type="scientific">Balneicella halophila</name>
    <dbReference type="NCBI Taxonomy" id="1537566"/>
    <lineage>
        <taxon>Bacteria</taxon>
        <taxon>Pseudomonadati</taxon>
        <taxon>Bacteroidota</taxon>
        <taxon>Bacteroidia</taxon>
        <taxon>Bacteroidales</taxon>
        <taxon>Balneicellaceae</taxon>
        <taxon>Balneicella</taxon>
    </lineage>
</organism>
<dbReference type="SUPFAM" id="SSF116878">
    <property type="entry name" value="TrmE connector domain"/>
    <property type="match status" value="1"/>
</dbReference>
<feature type="binding site" evidence="10">
    <location>
        <position position="253"/>
    </location>
    <ligand>
        <name>K(+)</name>
        <dbReference type="ChEBI" id="CHEBI:29103"/>
    </ligand>
</feature>
<comment type="function">
    <text evidence="10">Exhibits a very high intrinsic GTPase hydrolysis rate. Involved in the addition of a carboxymethylaminomethyl (cmnm) group at the wobble position (U34) of certain tRNAs, forming tRNA-cmnm(5)s(2)U34.</text>
</comment>
<dbReference type="InterPro" id="IPR027368">
    <property type="entry name" value="MnmE_dom2"/>
</dbReference>
<sequence>MLTDTTICAIATPPGNGAIALIRLSGTDAITIASKIFYGKKPLEEKISHRLSFGEIRDENELIDEVLVSLFRAPNSYTGENMIEMSCHASSFIQQKIISLLLENGAILAQPGEFTQRAYLNGKFDLSQAEAVADIISSQTEASHKMAMQQMRGGYSEELKELRKQLLHFVSLIELELDFSEEDVEFADRTQLVALAEQLHSTINHLAQSFHLGNAIKKGIPVAIVGKPNVGKSTLLNALLGEERAIVSEIAGTTRDVVEDTIIIKGVEYRFIDTAGIRETQDTIESLGIERTWQKIDMAEIVLFLADATDSLIANLNAIKKLQDYLEGMGKTLLLIINKTDLKPVETEPYSQYISKENILSISAKYHKNTDILIEKLHTHYLGMKENSGNIIVSNLRHYELLKKAEEATQRILEGLYQGIPTDFISQDIREALHHLGSITGEISTDDILGSIFQNFCIGK</sequence>
<dbReference type="InterPro" id="IPR006073">
    <property type="entry name" value="GTP-bd"/>
</dbReference>
<evidence type="ECO:0000256" key="4">
    <source>
        <dbReference type="ARBA" id="ARBA00022723"/>
    </source>
</evidence>
<dbReference type="AlphaFoldDB" id="A0A7L4UNN7"/>
<dbReference type="EMBL" id="QENZ01000004">
    <property type="protein sequence ID" value="PVX50803.1"/>
    <property type="molecule type" value="Genomic_DNA"/>
</dbReference>
<dbReference type="GO" id="GO:0005525">
    <property type="term" value="F:GTP binding"/>
    <property type="evidence" value="ECO:0007669"/>
    <property type="project" value="UniProtKB-UniRule"/>
</dbReference>
<feature type="binding site" evidence="10">
    <location>
        <position position="229"/>
    </location>
    <ligand>
        <name>K(+)</name>
        <dbReference type="ChEBI" id="CHEBI:29103"/>
    </ligand>
</feature>
<dbReference type="Gene3D" id="3.30.1360.120">
    <property type="entry name" value="Probable tRNA modification gtpase trme, domain 1"/>
    <property type="match status" value="1"/>
</dbReference>
<dbReference type="InterPro" id="IPR005225">
    <property type="entry name" value="Small_GTP-bd"/>
</dbReference>
<dbReference type="EC" id="3.6.-.-" evidence="10"/>
<dbReference type="InterPro" id="IPR027266">
    <property type="entry name" value="TrmE/GcvT-like"/>
</dbReference>
<comment type="caution">
    <text evidence="13">The sequence shown here is derived from an EMBL/GenBank/DDBJ whole genome shotgun (WGS) entry which is preliminary data.</text>
</comment>
<keyword evidence="4 10" id="KW-0479">Metal-binding</keyword>
<keyword evidence="3 10" id="KW-0819">tRNA processing</keyword>
<dbReference type="OrthoDB" id="9805918at2"/>
<evidence type="ECO:0000313" key="14">
    <source>
        <dbReference type="Proteomes" id="UP000251835"/>
    </source>
</evidence>
<feature type="binding site" evidence="10">
    <location>
        <position position="248"/>
    </location>
    <ligand>
        <name>K(+)</name>
        <dbReference type="ChEBI" id="CHEBI:29103"/>
    </ligand>
</feature>
<dbReference type="Gene3D" id="3.40.50.300">
    <property type="entry name" value="P-loop containing nucleotide triphosphate hydrolases"/>
    <property type="match status" value="1"/>
</dbReference>
<feature type="binding site" evidence="10">
    <location>
        <position position="123"/>
    </location>
    <ligand>
        <name>(6S)-5-formyl-5,6,7,8-tetrahydrofolate</name>
        <dbReference type="ChEBI" id="CHEBI:57457"/>
    </ligand>
</feature>
<evidence type="ECO:0000256" key="1">
    <source>
        <dbReference type="ARBA" id="ARBA00011043"/>
    </source>
</evidence>
<accession>A0A7L4UNN7</accession>
<evidence type="ECO:0000256" key="3">
    <source>
        <dbReference type="ARBA" id="ARBA00022694"/>
    </source>
</evidence>
<feature type="binding site" evidence="10">
    <location>
        <position position="23"/>
    </location>
    <ligand>
        <name>(6S)-5-formyl-5,6,7,8-tetrahydrofolate</name>
        <dbReference type="ChEBI" id="CHEBI:57457"/>
    </ligand>
</feature>
<dbReference type="RefSeq" id="WP_116496357.1">
    <property type="nucleotide sequence ID" value="NZ_QENZ01000004.1"/>
</dbReference>
<dbReference type="CDD" id="cd14858">
    <property type="entry name" value="TrmE_N"/>
    <property type="match status" value="1"/>
</dbReference>
<comment type="similarity">
    <text evidence="1 10 11">Belongs to the TRAFAC class TrmE-Era-EngA-EngB-Septin-like GTPase superfamily. TrmE GTPase family.</text>
</comment>
<evidence type="ECO:0000256" key="10">
    <source>
        <dbReference type="HAMAP-Rule" id="MF_00379"/>
    </source>
</evidence>
<dbReference type="Proteomes" id="UP000251835">
    <property type="component" value="Unassembled WGS sequence"/>
</dbReference>
<comment type="caution">
    <text evidence="10">Lacks conserved residue(s) required for the propagation of feature annotation.</text>
</comment>
<keyword evidence="8 10" id="KW-0630">Potassium</keyword>
<evidence type="ECO:0000256" key="8">
    <source>
        <dbReference type="ARBA" id="ARBA00022958"/>
    </source>
</evidence>
<dbReference type="InterPro" id="IPR031168">
    <property type="entry name" value="G_TrmE"/>
</dbReference>
<evidence type="ECO:0000256" key="9">
    <source>
        <dbReference type="ARBA" id="ARBA00023134"/>
    </source>
</evidence>
<dbReference type="NCBIfam" id="TIGR00231">
    <property type="entry name" value="small_GTP"/>
    <property type="match status" value="1"/>
</dbReference>
<gene>
    <name evidence="10" type="primary">mnmE</name>
    <name evidence="10" type="synonym">trmE</name>
    <name evidence="13" type="ORF">C7377_1120</name>
</gene>
<evidence type="ECO:0000256" key="5">
    <source>
        <dbReference type="ARBA" id="ARBA00022741"/>
    </source>
</evidence>
<dbReference type="FunFam" id="3.30.1360.120:FF:000003">
    <property type="entry name" value="tRNA modification GTPase MnmE"/>
    <property type="match status" value="1"/>
</dbReference>
<feature type="binding site" evidence="10">
    <location>
        <begin position="229"/>
        <end position="234"/>
    </location>
    <ligand>
        <name>GTP</name>
        <dbReference type="ChEBI" id="CHEBI:37565"/>
    </ligand>
</feature>
<comment type="subcellular location">
    <subcellularLocation>
        <location evidence="10">Cytoplasm</location>
    </subcellularLocation>
</comment>
<dbReference type="InterPro" id="IPR018948">
    <property type="entry name" value="GTP-bd_TrmE_N"/>
</dbReference>
<dbReference type="SUPFAM" id="SSF52540">
    <property type="entry name" value="P-loop containing nucleoside triphosphate hydrolases"/>
    <property type="match status" value="1"/>
</dbReference>
<dbReference type="NCBIfam" id="TIGR00450">
    <property type="entry name" value="mnmE_trmE_thdF"/>
    <property type="match status" value="1"/>
</dbReference>
<keyword evidence="7 10" id="KW-0460">Magnesium</keyword>
<proteinExistence type="inferred from homology"/>
<evidence type="ECO:0000256" key="11">
    <source>
        <dbReference type="RuleBase" id="RU003313"/>
    </source>
</evidence>
<feature type="binding site" evidence="10">
    <location>
        <begin position="248"/>
        <end position="254"/>
    </location>
    <ligand>
        <name>GTP</name>
        <dbReference type="ChEBI" id="CHEBI:37565"/>
    </ligand>
</feature>
<feature type="binding site" evidence="10">
    <location>
        <begin position="273"/>
        <end position="276"/>
    </location>
    <ligand>
        <name>GTP</name>
        <dbReference type="ChEBI" id="CHEBI:37565"/>
    </ligand>
</feature>
<dbReference type="Pfam" id="PF12631">
    <property type="entry name" value="MnmE_helical"/>
    <property type="match status" value="1"/>
</dbReference>
<dbReference type="GO" id="GO:0002098">
    <property type="term" value="P:tRNA wobble uridine modification"/>
    <property type="evidence" value="ECO:0007669"/>
    <property type="project" value="TreeGrafter"/>
</dbReference>
<feature type="binding site" evidence="10">
    <location>
        <position position="233"/>
    </location>
    <ligand>
        <name>Mg(2+)</name>
        <dbReference type="ChEBI" id="CHEBI:18420"/>
    </ligand>
</feature>
<dbReference type="GO" id="GO:0005829">
    <property type="term" value="C:cytosol"/>
    <property type="evidence" value="ECO:0007669"/>
    <property type="project" value="TreeGrafter"/>
</dbReference>
<dbReference type="PROSITE" id="PS51709">
    <property type="entry name" value="G_TRME"/>
    <property type="match status" value="1"/>
</dbReference>
<keyword evidence="5 10" id="KW-0547">Nucleotide-binding</keyword>
<dbReference type="CDD" id="cd04164">
    <property type="entry name" value="trmE"/>
    <property type="match status" value="1"/>
</dbReference>
<name>A0A7L4UNN7_BALHA</name>
<dbReference type="GO" id="GO:0046872">
    <property type="term" value="F:metal ion binding"/>
    <property type="evidence" value="ECO:0007669"/>
    <property type="project" value="UniProtKB-KW"/>
</dbReference>
<dbReference type="FunFam" id="3.40.50.300:FF:001376">
    <property type="entry name" value="tRNA modification GTPase MnmE"/>
    <property type="match status" value="1"/>
</dbReference>
<dbReference type="Gene3D" id="1.20.120.430">
    <property type="entry name" value="tRNA modification GTPase MnmE domain 2"/>
    <property type="match status" value="1"/>
</dbReference>
<dbReference type="InterPro" id="IPR004520">
    <property type="entry name" value="GTPase_MnmE"/>
</dbReference>
<evidence type="ECO:0000256" key="6">
    <source>
        <dbReference type="ARBA" id="ARBA00022801"/>
    </source>
</evidence>
<keyword evidence="14" id="KW-1185">Reference proteome</keyword>
<dbReference type="GO" id="GO:0042802">
    <property type="term" value="F:identical protein binding"/>
    <property type="evidence" value="ECO:0007669"/>
    <property type="project" value="UniProtKB-ARBA"/>
</dbReference>
<protein>
    <recommendedName>
        <fullName evidence="10">tRNA modification GTPase MnmE</fullName>
        <ecNumber evidence="10">3.6.-.-</ecNumber>
    </recommendedName>
</protein>
<dbReference type="Pfam" id="PF01926">
    <property type="entry name" value="MMR_HSR1"/>
    <property type="match status" value="1"/>
</dbReference>
<dbReference type="PANTHER" id="PTHR42714:SF2">
    <property type="entry name" value="TRNA MODIFICATION GTPASE GTPBP3, MITOCHONDRIAL"/>
    <property type="match status" value="1"/>
</dbReference>
<feature type="binding site" evidence="10">
    <location>
        <position position="84"/>
    </location>
    <ligand>
        <name>(6S)-5-formyl-5,6,7,8-tetrahydrofolate</name>
        <dbReference type="ChEBI" id="CHEBI:57457"/>
    </ligand>
</feature>
<dbReference type="NCBIfam" id="NF003661">
    <property type="entry name" value="PRK05291.1-3"/>
    <property type="match status" value="1"/>
</dbReference>
<evidence type="ECO:0000256" key="2">
    <source>
        <dbReference type="ARBA" id="ARBA00022490"/>
    </source>
</evidence>
<keyword evidence="2 10" id="KW-0963">Cytoplasm</keyword>
<evidence type="ECO:0000259" key="12">
    <source>
        <dbReference type="PROSITE" id="PS51709"/>
    </source>
</evidence>
<comment type="cofactor">
    <cofactor evidence="10">
        <name>K(+)</name>
        <dbReference type="ChEBI" id="CHEBI:29103"/>
    </cofactor>
    <text evidence="10">Binds 1 potassium ion per subunit.</text>
</comment>
<dbReference type="GO" id="GO:0003924">
    <property type="term" value="F:GTPase activity"/>
    <property type="evidence" value="ECO:0007669"/>
    <property type="project" value="UniProtKB-UniRule"/>
</dbReference>
<feature type="binding site" evidence="10">
    <location>
        <position position="254"/>
    </location>
    <ligand>
        <name>Mg(2+)</name>
        <dbReference type="ChEBI" id="CHEBI:18420"/>
    </ligand>
</feature>
<dbReference type="PANTHER" id="PTHR42714">
    <property type="entry name" value="TRNA MODIFICATION GTPASE GTPBP3"/>
    <property type="match status" value="1"/>
</dbReference>
<feature type="domain" description="TrmE-type G" evidence="12">
    <location>
        <begin position="219"/>
        <end position="382"/>
    </location>
</feature>
<keyword evidence="9 10" id="KW-0342">GTP-binding</keyword>
<keyword evidence="6 10" id="KW-0378">Hydrolase</keyword>